<keyword evidence="7 17" id="KW-0812">Transmembrane</keyword>
<keyword evidence="8" id="KW-0999">Mitochondrion inner membrane</keyword>
<feature type="transmembrane region" description="Helical" evidence="17">
    <location>
        <begin position="439"/>
        <end position="457"/>
    </location>
</feature>
<comment type="function">
    <text evidence="1">Core subunit of the mitochondrial membrane respiratory chain NADH dehydrogenase (Complex I) that is believed to belong to the minimal assembly required for catalysis. Complex I functions in the transfer of electrons from NADH to the respiratory chain. The immediate electron acceptor for the enzyme is believed to be ubiquinone.</text>
</comment>
<dbReference type="AlphaFoldDB" id="A0A2P1H867"/>
<keyword evidence="10" id="KW-0249">Electron transport</keyword>
<dbReference type="InterPro" id="IPR001750">
    <property type="entry name" value="ND/Mrp_TM"/>
</dbReference>
<keyword evidence="9" id="KW-1278">Translocase</keyword>
<organism evidence="21">
    <name type="scientific">Eurycotis floridana</name>
    <name type="common">Florida woods cockroach</name>
    <name type="synonym">Skunk roach</name>
    <dbReference type="NCBI Taxonomy" id="303877"/>
    <lineage>
        <taxon>Eukaryota</taxon>
        <taxon>Metazoa</taxon>
        <taxon>Ecdysozoa</taxon>
        <taxon>Arthropoda</taxon>
        <taxon>Hexapoda</taxon>
        <taxon>Insecta</taxon>
        <taxon>Pterygota</taxon>
        <taxon>Neoptera</taxon>
        <taxon>Polyneoptera</taxon>
        <taxon>Dictyoptera</taxon>
        <taxon>Blattodea</taxon>
        <taxon>Blattoidea</taxon>
        <taxon>Blattidae</taxon>
        <taxon>Eurycotiinae</taxon>
        <taxon>Eurycotis</taxon>
    </lineage>
</organism>
<feature type="transmembrane region" description="Helical" evidence="17">
    <location>
        <begin position="42"/>
        <end position="60"/>
    </location>
</feature>
<feature type="domain" description="NADH-Ubiquinone oxidoreductase (complex I) chain 5 N-terminal" evidence="19">
    <location>
        <begin position="27"/>
        <end position="75"/>
    </location>
</feature>
<dbReference type="PANTHER" id="PTHR42829">
    <property type="entry name" value="NADH-UBIQUINONE OXIDOREDUCTASE CHAIN 5"/>
    <property type="match status" value="1"/>
</dbReference>
<evidence type="ECO:0000256" key="15">
    <source>
        <dbReference type="ARBA" id="ARBA00023136"/>
    </source>
</evidence>
<dbReference type="Pfam" id="PF00662">
    <property type="entry name" value="Proton_antipo_N"/>
    <property type="match status" value="1"/>
</dbReference>
<dbReference type="InterPro" id="IPR010934">
    <property type="entry name" value="NADH_DH_su5_C"/>
</dbReference>
<evidence type="ECO:0000256" key="17">
    <source>
        <dbReference type="RuleBase" id="RU003404"/>
    </source>
</evidence>
<protein>
    <recommendedName>
        <fullName evidence="4 17">NADH-ubiquinone oxidoreductase chain 5</fullName>
        <ecNumber evidence="3 17">7.1.1.2</ecNumber>
    </recommendedName>
</protein>
<comment type="subcellular location">
    <subcellularLocation>
        <location evidence="2">Mitochondrion inner membrane</location>
        <topology evidence="2">Multi-pass membrane protein</topology>
    </subcellularLocation>
</comment>
<geneLocation type="mitochondrion" evidence="21"/>
<keyword evidence="12 17" id="KW-0520">NAD</keyword>
<dbReference type="InterPro" id="IPR001516">
    <property type="entry name" value="Proton_antipo_N"/>
</dbReference>
<gene>
    <name evidence="21" type="primary">nad5</name>
</gene>
<feature type="transmembrane region" description="Helical" evidence="17">
    <location>
        <begin position="257"/>
        <end position="283"/>
    </location>
</feature>
<dbReference type="InterPro" id="IPR003945">
    <property type="entry name" value="NU5C-like"/>
</dbReference>
<proteinExistence type="inferred from homology"/>
<dbReference type="GO" id="GO:0042773">
    <property type="term" value="P:ATP synthesis coupled electron transport"/>
    <property type="evidence" value="ECO:0007669"/>
    <property type="project" value="InterPro"/>
</dbReference>
<evidence type="ECO:0000256" key="9">
    <source>
        <dbReference type="ARBA" id="ARBA00022967"/>
    </source>
</evidence>
<dbReference type="GO" id="GO:0008137">
    <property type="term" value="F:NADH dehydrogenase (ubiquinone) activity"/>
    <property type="evidence" value="ECO:0007669"/>
    <property type="project" value="UniProtKB-EC"/>
</dbReference>
<reference evidence="21" key="1">
    <citation type="journal article" date="2018" name="Mol. Biol. Evol.">
        <title>Transoceanic dispersal and plate tectonics shaped global cockroach distributions: evidence from mitochondrial phylogenomics.</title>
        <authorList>
            <person name="Bourguignon T."/>
            <person name="Qian T."/>
            <person name="Ho S.Y.W."/>
            <person name="Juna F."/>
            <person name="Wang Z."/>
            <person name="Arab D.A."/>
            <person name="Cameron S.L."/>
            <person name="Walker J."/>
            <person name="Rentz D."/>
            <person name="Evans T.A."/>
            <person name="Lo N."/>
        </authorList>
    </citation>
    <scope>NUCLEOTIDE SEQUENCE</scope>
</reference>
<evidence type="ECO:0000259" key="18">
    <source>
        <dbReference type="Pfam" id="PF00361"/>
    </source>
</evidence>
<evidence type="ECO:0000256" key="4">
    <source>
        <dbReference type="ARBA" id="ARBA00021096"/>
    </source>
</evidence>
<name>A0A2P1H867_EURFL</name>
<evidence type="ECO:0000256" key="1">
    <source>
        <dbReference type="ARBA" id="ARBA00003257"/>
    </source>
</evidence>
<comment type="catalytic activity">
    <reaction evidence="16 17">
        <text>a ubiquinone + NADH + 5 H(+)(in) = a ubiquinol + NAD(+) + 4 H(+)(out)</text>
        <dbReference type="Rhea" id="RHEA:29091"/>
        <dbReference type="Rhea" id="RHEA-COMP:9565"/>
        <dbReference type="Rhea" id="RHEA-COMP:9566"/>
        <dbReference type="ChEBI" id="CHEBI:15378"/>
        <dbReference type="ChEBI" id="CHEBI:16389"/>
        <dbReference type="ChEBI" id="CHEBI:17976"/>
        <dbReference type="ChEBI" id="CHEBI:57540"/>
        <dbReference type="ChEBI" id="CHEBI:57945"/>
        <dbReference type="EC" id="7.1.1.2"/>
    </reaction>
</comment>
<keyword evidence="13 17" id="KW-0830">Ubiquinone</keyword>
<dbReference type="Pfam" id="PF06455">
    <property type="entry name" value="NADH5_C"/>
    <property type="match status" value="1"/>
</dbReference>
<feature type="transmembrane region" description="Helical" evidence="17">
    <location>
        <begin position="137"/>
        <end position="157"/>
    </location>
</feature>
<dbReference type="GO" id="GO:0003954">
    <property type="term" value="F:NADH dehydrogenase activity"/>
    <property type="evidence" value="ECO:0007669"/>
    <property type="project" value="TreeGrafter"/>
</dbReference>
<evidence type="ECO:0000256" key="6">
    <source>
        <dbReference type="ARBA" id="ARBA00022660"/>
    </source>
</evidence>
<sequence>MISVFLVYLGFYFIMNDLVYFIEWDIISLNSNSIVMTFLFDWMSLIFMGFVFFISSLVILYSDDYMHGDLNINRFIFLVLMFVLSMMFLIISPNLISILLGWDGLGLVSYCLVIYYQNIKSYNAGMLTALSNRVGDVCLLMAIAWMLNFGSWNYIYYLDMLKGNFEMEIISFLVVIAAMTKSAQIPFSSWLPAAMAAPTPVSALVHSSTLVTAGVFLLIRFSSAFSDWLNIFILLISGLTMFMAGLGANFEYDLKKIIALSTLSQLGLMMSILAMGFSMLAFFHLLTHALFKALLFMCAGMVIHVMSDSQDIRFMGNLSFQLPLTSSCLCVSNFALCGMPFLAGFYSKDLILEMVSLSYVNIFGFFLFFFSTGLTVCYSFRLFYYTLCGDFNLVSLFFMYENNMNMIKGMLGLLIMAIMGGSFLSWISFPTPLLICLPLYLKTLVLLVSFAGGWLGYEISSTNINTNLLSMKYYTYSSFMGSMWFMPYLSTYGVSKLPLFLGYNCYKAFDSGWSEYFGGQGLYTSFMFSSKINQWWQYNNLKIFLLFFAMWMIIIMIMLMY</sequence>
<dbReference type="PRINTS" id="PR01435">
    <property type="entry name" value="NPOXDRDTASE5"/>
</dbReference>
<evidence type="ECO:0000256" key="7">
    <source>
        <dbReference type="ARBA" id="ARBA00022692"/>
    </source>
</evidence>
<feature type="transmembrane region" description="Helical" evidence="17">
    <location>
        <begin position="72"/>
        <end position="91"/>
    </location>
</feature>
<feature type="transmembrane region" description="Helical" evidence="17">
    <location>
        <begin position="289"/>
        <end position="306"/>
    </location>
</feature>
<dbReference type="EC" id="7.1.1.2" evidence="3 17"/>
<evidence type="ECO:0000256" key="10">
    <source>
        <dbReference type="ARBA" id="ARBA00022982"/>
    </source>
</evidence>
<feature type="transmembrane region" description="Helical" evidence="17">
    <location>
        <begin position="473"/>
        <end position="494"/>
    </location>
</feature>
<feature type="transmembrane region" description="Helical" evidence="17">
    <location>
        <begin position="228"/>
        <end position="250"/>
    </location>
</feature>
<feature type="transmembrane region" description="Helical" evidence="17">
    <location>
        <begin position="97"/>
        <end position="116"/>
    </location>
</feature>
<evidence type="ECO:0000256" key="3">
    <source>
        <dbReference type="ARBA" id="ARBA00012944"/>
    </source>
</evidence>
<feature type="transmembrane region" description="Helical" evidence="17">
    <location>
        <begin position="406"/>
        <end position="427"/>
    </location>
</feature>
<evidence type="ECO:0000256" key="12">
    <source>
        <dbReference type="ARBA" id="ARBA00023027"/>
    </source>
</evidence>
<dbReference type="Pfam" id="PF00361">
    <property type="entry name" value="Proton_antipo_M"/>
    <property type="match status" value="1"/>
</dbReference>
<dbReference type="EMBL" id="MG882177">
    <property type="protein sequence ID" value="AVN67727.1"/>
    <property type="molecule type" value="Genomic_DNA"/>
</dbReference>
<evidence type="ECO:0000259" key="20">
    <source>
        <dbReference type="Pfam" id="PF06455"/>
    </source>
</evidence>
<dbReference type="GO" id="GO:0005743">
    <property type="term" value="C:mitochondrial inner membrane"/>
    <property type="evidence" value="ECO:0007669"/>
    <property type="project" value="UniProtKB-SubCell"/>
</dbReference>
<evidence type="ECO:0000313" key="21">
    <source>
        <dbReference type="EMBL" id="AVN67727.1"/>
    </source>
</evidence>
<evidence type="ECO:0000256" key="11">
    <source>
        <dbReference type="ARBA" id="ARBA00022989"/>
    </source>
</evidence>
<feature type="transmembrane region" description="Helical" evidence="17">
    <location>
        <begin position="169"/>
        <end position="191"/>
    </location>
</feature>
<comment type="function">
    <text evidence="17">Core subunit of the mitochondrial membrane respiratory chain NADH dehydrogenase (Complex I) which catalyzes electron transfer from NADH through the respiratory chain, using ubiquinone as an electron acceptor. Essential for the catalytic activity and assembly of complex I.</text>
</comment>
<keyword evidence="11 17" id="KW-1133">Transmembrane helix</keyword>
<accession>A0A2P1H867</accession>
<feature type="transmembrane region" description="Helical" evidence="17">
    <location>
        <begin position="5"/>
        <end position="22"/>
    </location>
</feature>
<evidence type="ECO:0000256" key="8">
    <source>
        <dbReference type="ARBA" id="ARBA00022792"/>
    </source>
</evidence>
<comment type="similarity">
    <text evidence="17">Belongs to the complex I subunit 5 family.</text>
</comment>
<keyword evidence="6" id="KW-0679">Respiratory chain</keyword>
<keyword evidence="15 17" id="KW-0472">Membrane</keyword>
<dbReference type="PRINTS" id="PR01434">
    <property type="entry name" value="NADHDHGNASE5"/>
</dbReference>
<evidence type="ECO:0000256" key="13">
    <source>
        <dbReference type="ARBA" id="ARBA00023075"/>
    </source>
</evidence>
<feature type="transmembrane region" description="Helical" evidence="17">
    <location>
        <begin position="541"/>
        <end position="560"/>
    </location>
</feature>
<dbReference type="GO" id="GO:0015990">
    <property type="term" value="P:electron transport coupled proton transport"/>
    <property type="evidence" value="ECO:0007669"/>
    <property type="project" value="TreeGrafter"/>
</dbReference>
<feature type="domain" description="NADH dehydrogenase subunit 5 C-terminal" evidence="20">
    <location>
        <begin position="378"/>
        <end position="558"/>
    </location>
</feature>
<dbReference type="PANTHER" id="PTHR42829:SF2">
    <property type="entry name" value="NADH-UBIQUINONE OXIDOREDUCTASE CHAIN 5"/>
    <property type="match status" value="1"/>
</dbReference>
<evidence type="ECO:0000256" key="14">
    <source>
        <dbReference type="ARBA" id="ARBA00023128"/>
    </source>
</evidence>
<feature type="transmembrane region" description="Helical" evidence="17">
    <location>
        <begin position="318"/>
        <end position="344"/>
    </location>
</feature>
<keyword evidence="14 17" id="KW-0496">Mitochondrion</keyword>
<evidence type="ECO:0000256" key="2">
    <source>
        <dbReference type="ARBA" id="ARBA00004448"/>
    </source>
</evidence>
<keyword evidence="5 17" id="KW-0813">Transport</keyword>
<feature type="domain" description="NADH:quinone oxidoreductase/Mrp antiporter transmembrane" evidence="18">
    <location>
        <begin position="92"/>
        <end position="375"/>
    </location>
</feature>
<evidence type="ECO:0000256" key="16">
    <source>
        <dbReference type="ARBA" id="ARBA00049551"/>
    </source>
</evidence>
<evidence type="ECO:0000256" key="5">
    <source>
        <dbReference type="ARBA" id="ARBA00022448"/>
    </source>
</evidence>
<feature type="transmembrane region" description="Helical" evidence="17">
    <location>
        <begin position="203"/>
        <end position="222"/>
    </location>
</feature>
<evidence type="ECO:0000259" key="19">
    <source>
        <dbReference type="Pfam" id="PF00662"/>
    </source>
</evidence>